<evidence type="ECO:0000313" key="8">
    <source>
        <dbReference type="EMBL" id="GAG50357.1"/>
    </source>
</evidence>
<gene>
    <name evidence="8" type="ORF">S01H1_79099</name>
</gene>
<dbReference type="PANTHER" id="PTHR30454:SF0">
    <property type="entry name" value="4-HYDROXY-3-METHYLBUT-2-EN-1-YL DIPHOSPHATE SYNTHASE (FERREDOXIN), CHLOROPLASTIC"/>
    <property type="match status" value="1"/>
</dbReference>
<evidence type="ECO:0000256" key="1">
    <source>
        <dbReference type="ARBA" id="ARBA00001966"/>
    </source>
</evidence>
<evidence type="ECO:0000256" key="5">
    <source>
        <dbReference type="ARBA" id="ARBA00023014"/>
    </source>
</evidence>
<keyword evidence="6" id="KW-0414">Isoprene biosynthesis</keyword>
<dbReference type="SUPFAM" id="SSF51717">
    <property type="entry name" value="Dihydropteroate synthetase-like"/>
    <property type="match status" value="1"/>
</dbReference>
<evidence type="ECO:0000256" key="6">
    <source>
        <dbReference type="ARBA" id="ARBA00023229"/>
    </source>
</evidence>
<dbReference type="Pfam" id="PF04551">
    <property type="entry name" value="GcpE"/>
    <property type="match status" value="1"/>
</dbReference>
<evidence type="ECO:0000256" key="4">
    <source>
        <dbReference type="ARBA" id="ARBA00023004"/>
    </source>
</evidence>
<evidence type="ECO:0000259" key="7">
    <source>
        <dbReference type="Pfam" id="PF04551"/>
    </source>
</evidence>
<name>X0YUI0_9ZZZZ</name>
<dbReference type="Gene3D" id="3.20.20.20">
    <property type="entry name" value="Dihydropteroate synthase-like"/>
    <property type="match status" value="1"/>
</dbReference>
<dbReference type="GO" id="GO:0046429">
    <property type="term" value="F:4-hydroxy-3-methylbut-2-en-1-yl diphosphate synthase activity (ferredoxin)"/>
    <property type="evidence" value="ECO:0007669"/>
    <property type="project" value="InterPro"/>
</dbReference>
<protein>
    <recommendedName>
        <fullName evidence="7">IspG TIM-barrel domain-containing protein</fullName>
    </recommendedName>
</protein>
<accession>X0YUI0</accession>
<comment type="cofactor">
    <cofactor evidence="1">
        <name>[4Fe-4S] cluster</name>
        <dbReference type="ChEBI" id="CHEBI:49883"/>
    </cofactor>
</comment>
<dbReference type="InterPro" id="IPR058578">
    <property type="entry name" value="IspG_TIM"/>
</dbReference>
<dbReference type="GO" id="GO:0051539">
    <property type="term" value="F:4 iron, 4 sulfur cluster binding"/>
    <property type="evidence" value="ECO:0007669"/>
    <property type="project" value="UniProtKB-KW"/>
</dbReference>
<dbReference type="GO" id="GO:0046872">
    <property type="term" value="F:metal ion binding"/>
    <property type="evidence" value="ECO:0007669"/>
    <property type="project" value="UniProtKB-KW"/>
</dbReference>
<dbReference type="GO" id="GO:0019288">
    <property type="term" value="P:isopentenyl diphosphate biosynthetic process, methylerythritol 4-phosphate pathway"/>
    <property type="evidence" value="ECO:0007669"/>
    <property type="project" value="TreeGrafter"/>
</dbReference>
<reference evidence="8" key="1">
    <citation type="journal article" date="2014" name="Front. Microbiol.">
        <title>High frequency of phylogenetically diverse reductive dehalogenase-homologous genes in deep subseafloor sedimentary metagenomes.</title>
        <authorList>
            <person name="Kawai M."/>
            <person name="Futagami T."/>
            <person name="Toyoda A."/>
            <person name="Takaki Y."/>
            <person name="Nishi S."/>
            <person name="Hori S."/>
            <person name="Arai W."/>
            <person name="Tsubouchi T."/>
            <person name="Morono Y."/>
            <person name="Uchiyama I."/>
            <person name="Ito T."/>
            <person name="Fujiyama A."/>
            <person name="Inagaki F."/>
            <person name="Takami H."/>
        </authorList>
    </citation>
    <scope>NUCLEOTIDE SEQUENCE</scope>
    <source>
        <strain evidence="8">Expedition CK06-06</strain>
    </source>
</reference>
<proteinExistence type="predicted"/>
<keyword evidence="3" id="KW-0479">Metal-binding</keyword>
<sequence length="227" mass="24404">GNVKIGGGAPVSIQSMTSTLTRDVDKTIKQINELEENGCEIVRVAVPDKESLLSLKKIKNSINIPLVADIHYDYRLAIEAASIADKIRINPGNIGGNEKVKEVVKAAKDNNIPIRVGVNLGSLEKDLEAKYGLTAEAMVESALRAAKFIESLDFHDIIFSLKASDVPRTIKAYRLIADKTYYPLHLGISEAGSFFSGSIKSAIGIGSLLLEGIGDTIRVSLSADPVE</sequence>
<keyword evidence="4" id="KW-0408">Iron</keyword>
<dbReference type="FunFam" id="3.20.20.20:FF:000001">
    <property type="entry name" value="4-hydroxy-3-methylbut-2-en-1-yl diphosphate synthase (flavodoxin)"/>
    <property type="match status" value="1"/>
</dbReference>
<dbReference type="GO" id="GO:0016114">
    <property type="term" value="P:terpenoid biosynthetic process"/>
    <property type="evidence" value="ECO:0007669"/>
    <property type="project" value="InterPro"/>
</dbReference>
<dbReference type="InterPro" id="IPR004588">
    <property type="entry name" value="IspG_bac-typ"/>
</dbReference>
<comment type="caution">
    <text evidence="8">The sequence shown here is derived from an EMBL/GenBank/DDBJ whole genome shotgun (WGS) entry which is preliminary data.</text>
</comment>
<dbReference type="InterPro" id="IPR011005">
    <property type="entry name" value="Dihydropteroate_synth-like_sf"/>
</dbReference>
<feature type="non-terminal residue" evidence="8">
    <location>
        <position position="227"/>
    </location>
</feature>
<dbReference type="AlphaFoldDB" id="X0YUI0"/>
<feature type="non-terminal residue" evidence="8">
    <location>
        <position position="1"/>
    </location>
</feature>
<feature type="domain" description="IspG TIM-barrel" evidence="7">
    <location>
        <begin position="1"/>
        <end position="227"/>
    </location>
</feature>
<keyword evidence="2" id="KW-0004">4Fe-4S</keyword>
<keyword evidence="5" id="KW-0411">Iron-sulfur</keyword>
<evidence type="ECO:0000256" key="2">
    <source>
        <dbReference type="ARBA" id="ARBA00022485"/>
    </source>
</evidence>
<dbReference type="EMBL" id="BARS01053291">
    <property type="protein sequence ID" value="GAG50357.1"/>
    <property type="molecule type" value="Genomic_DNA"/>
</dbReference>
<organism evidence="8">
    <name type="scientific">marine sediment metagenome</name>
    <dbReference type="NCBI Taxonomy" id="412755"/>
    <lineage>
        <taxon>unclassified sequences</taxon>
        <taxon>metagenomes</taxon>
        <taxon>ecological metagenomes</taxon>
    </lineage>
</organism>
<dbReference type="NCBIfam" id="TIGR00612">
    <property type="entry name" value="ispG_gcpE"/>
    <property type="match status" value="1"/>
</dbReference>
<evidence type="ECO:0000256" key="3">
    <source>
        <dbReference type="ARBA" id="ARBA00022723"/>
    </source>
</evidence>
<dbReference type="PANTHER" id="PTHR30454">
    <property type="entry name" value="4-HYDROXY-3-METHYLBUT-2-EN-1-YL DIPHOSPHATE SYNTHASE"/>
    <property type="match status" value="1"/>
</dbReference>